<dbReference type="GO" id="GO:0008270">
    <property type="term" value="F:zinc ion binding"/>
    <property type="evidence" value="ECO:0007669"/>
    <property type="project" value="InterPro"/>
</dbReference>
<keyword evidence="2 5" id="KW-0479">Metal-binding</keyword>
<dbReference type="Pfam" id="PF00107">
    <property type="entry name" value="ADH_zinc_N"/>
    <property type="match status" value="1"/>
</dbReference>
<feature type="domain" description="Alcohol dehydrogenase-like N-terminal" evidence="7">
    <location>
        <begin position="29"/>
        <end position="137"/>
    </location>
</feature>
<evidence type="ECO:0000313" key="9">
    <source>
        <dbReference type="Proteomes" id="UP000198959"/>
    </source>
</evidence>
<proteinExistence type="inferred from homology"/>
<dbReference type="PROSITE" id="PS00059">
    <property type="entry name" value="ADH_ZINC"/>
    <property type="match status" value="1"/>
</dbReference>
<dbReference type="InterPro" id="IPR013149">
    <property type="entry name" value="ADH-like_C"/>
</dbReference>
<keyword evidence="9" id="KW-1185">Reference proteome</keyword>
<dbReference type="STRING" id="145854.GA0074692_3308"/>
<name>A0A1C6SSD9_9ACTN</name>
<evidence type="ECO:0000256" key="3">
    <source>
        <dbReference type="ARBA" id="ARBA00022833"/>
    </source>
</evidence>
<dbReference type="PANTHER" id="PTHR43401:SF2">
    <property type="entry name" value="L-THREONINE 3-DEHYDROGENASE"/>
    <property type="match status" value="1"/>
</dbReference>
<organism evidence="8 9">
    <name type="scientific">Micromonospora pallida</name>
    <dbReference type="NCBI Taxonomy" id="145854"/>
    <lineage>
        <taxon>Bacteria</taxon>
        <taxon>Bacillati</taxon>
        <taxon>Actinomycetota</taxon>
        <taxon>Actinomycetes</taxon>
        <taxon>Micromonosporales</taxon>
        <taxon>Micromonosporaceae</taxon>
        <taxon>Micromonospora</taxon>
    </lineage>
</organism>
<comment type="similarity">
    <text evidence="5">Belongs to the zinc-containing alcohol dehydrogenase family.</text>
</comment>
<dbReference type="Pfam" id="PF08240">
    <property type="entry name" value="ADH_N"/>
    <property type="match status" value="1"/>
</dbReference>
<dbReference type="AlphaFoldDB" id="A0A1C6SSD9"/>
<feature type="domain" description="Alcohol dehydrogenase-like C-terminal" evidence="6">
    <location>
        <begin position="178"/>
        <end position="293"/>
    </location>
</feature>
<dbReference type="GO" id="GO:0016491">
    <property type="term" value="F:oxidoreductase activity"/>
    <property type="evidence" value="ECO:0007669"/>
    <property type="project" value="UniProtKB-KW"/>
</dbReference>
<evidence type="ECO:0000256" key="4">
    <source>
        <dbReference type="ARBA" id="ARBA00023002"/>
    </source>
</evidence>
<keyword evidence="4" id="KW-0560">Oxidoreductase</keyword>
<dbReference type="Gene3D" id="3.40.50.720">
    <property type="entry name" value="NAD(P)-binding Rossmann-like Domain"/>
    <property type="match status" value="1"/>
</dbReference>
<dbReference type="Gene3D" id="3.90.180.10">
    <property type="entry name" value="Medium-chain alcohol dehydrogenases, catalytic domain"/>
    <property type="match status" value="1"/>
</dbReference>
<dbReference type="SUPFAM" id="SSF51735">
    <property type="entry name" value="NAD(P)-binding Rossmann-fold domains"/>
    <property type="match status" value="1"/>
</dbReference>
<dbReference type="SUPFAM" id="SSF50129">
    <property type="entry name" value="GroES-like"/>
    <property type="match status" value="1"/>
</dbReference>
<reference evidence="9" key="1">
    <citation type="submission" date="2016-06" db="EMBL/GenBank/DDBJ databases">
        <authorList>
            <person name="Varghese N."/>
            <person name="Submissions Spin"/>
        </authorList>
    </citation>
    <scope>NUCLEOTIDE SEQUENCE [LARGE SCALE GENOMIC DNA]</scope>
    <source>
        <strain evidence="9">DSM 43817</strain>
    </source>
</reference>
<dbReference type="InterPro" id="IPR036291">
    <property type="entry name" value="NAD(P)-bd_dom_sf"/>
</dbReference>
<evidence type="ECO:0000256" key="1">
    <source>
        <dbReference type="ARBA" id="ARBA00001947"/>
    </source>
</evidence>
<dbReference type="OrthoDB" id="9797931at2"/>
<protein>
    <submittedName>
        <fullName evidence="8">Threonine dehydrogenase</fullName>
    </submittedName>
</protein>
<dbReference type="EMBL" id="FMHW01000002">
    <property type="protein sequence ID" value="SCL32411.1"/>
    <property type="molecule type" value="Genomic_DNA"/>
</dbReference>
<comment type="cofactor">
    <cofactor evidence="1 5">
        <name>Zn(2+)</name>
        <dbReference type="ChEBI" id="CHEBI:29105"/>
    </cofactor>
</comment>
<sequence length="359" mass="37490">MPPTDTVLAVRCHGPGDVRAERVPTRSPGPGEVTIAPLAVGVCGTDSHIVGGSFPAAFPVVLGHEVCGRVVEVGPEVDALAPGDLVTVEPHDYCTACVYCRLGQEHLCDHKRGYGVRLDGGMAGRMVLPARIAYRLPPETPPWIGALTEPLACCVHGMDQLDPRSGLPVLVYGAGPAGAMMVALARSRGLAPIVVMDPRADRRDLALRMGAHVALDPGDPGSADAARELTGGLGFPSVVDAVGSARVLESALGMASRGGRILVFGVARPQDEARIRPNEIFARELTIVGAVINPYTHHRAVGLLPTLGLDRLRPAFFGVDEVTRALDAQTVGEADKVFIAPYGEEAARGGGCPARVAGW</sequence>
<evidence type="ECO:0000313" key="8">
    <source>
        <dbReference type="EMBL" id="SCL32411.1"/>
    </source>
</evidence>
<evidence type="ECO:0000259" key="7">
    <source>
        <dbReference type="Pfam" id="PF08240"/>
    </source>
</evidence>
<dbReference type="RefSeq" id="WP_091645504.1">
    <property type="nucleotide sequence ID" value="NZ_FMHW01000002.1"/>
</dbReference>
<evidence type="ECO:0000259" key="6">
    <source>
        <dbReference type="Pfam" id="PF00107"/>
    </source>
</evidence>
<dbReference type="InterPro" id="IPR011032">
    <property type="entry name" value="GroES-like_sf"/>
</dbReference>
<dbReference type="InterPro" id="IPR013154">
    <property type="entry name" value="ADH-like_N"/>
</dbReference>
<dbReference type="Proteomes" id="UP000198959">
    <property type="component" value="Unassembled WGS sequence"/>
</dbReference>
<keyword evidence="3 5" id="KW-0862">Zinc</keyword>
<evidence type="ECO:0000256" key="2">
    <source>
        <dbReference type="ARBA" id="ARBA00022723"/>
    </source>
</evidence>
<dbReference type="InterPro" id="IPR002328">
    <property type="entry name" value="ADH_Zn_CS"/>
</dbReference>
<evidence type="ECO:0000256" key="5">
    <source>
        <dbReference type="RuleBase" id="RU361277"/>
    </source>
</evidence>
<gene>
    <name evidence="8" type="ORF">GA0074692_3308</name>
</gene>
<accession>A0A1C6SSD9</accession>
<dbReference type="PANTHER" id="PTHR43401">
    <property type="entry name" value="L-THREONINE 3-DEHYDROGENASE"/>
    <property type="match status" value="1"/>
</dbReference>
<dbReference type="InterPro" id="IPR050129">
    <property type="entry name" value="Zn_alcohol_dh"/>
</dbReference>